<feature type="region of interest" description="Disordered" evidence="1">
    <location>
        <begin position="140"/>
        <end position="166"/>
    </location>
</feature>
<keyword evidence="3" id="KW-1185">Reference proteome</keyword>
<dbReference type="AlphaFoldDB" id="A0A175YJV6"/>
<proteinExistence type="predicted"/>
<gene>
    <name evidence="2" type="ORF">DCAR_0830763</name>
</gene>
<evidence type="ECO:0000256" key="1">
    <source>
        <dbReference type="SAM" id="MobiDB-lite"/>
    </source>
</evidence>
<sequence>MGNVLPHPILEVVQNMGDGEVDGVLSVAAPGSLLSHDLSLVRGSSGSEFVRNEKGKAKLMHDSSISSSGLLSNAAQRLSDLGFNLDFILGGGAVPKAVLQSALMEALADLIPQEGLSRSSLEIGDAGTSLGSHGAVQVLEQQGSKKGKDQVKGMDSGASTSGRHFD</sequence>
<accession>A0A175YJV6</accession>
<name>A0A175YJV6_DAUCS</name>
<reference evidence="2" key="1">
    <citation type="journal article" date="2016" name="Nat. Genet.">
        <title>A high-quality carrot genome assembly provides new insights into carotenoid accumulation and asterid genome evolution.</title>
        <authorList>
            <person name="Iorizzo M."/>
            <person name="Ellison S."/>
            <person name="Senalik D."/>
            <person name="Zeng P."/>
            <person name="Satapoomin P."/>
            <person name="Huang J."/>
            <person name="Bowman M."/>
            <person name="Iovene M."/>
            <person name="Sanseverino W."/>
            <person name="Cavagnaro P."/>
            <person name="Yildiz M."/>
            <person name="Macko-Podgorni A."/>
            <person name="Moranska E."/>
            <person name="Grzebelus E."/>
            <person name="Grzebelus D."/>
            <person name="Ashrafi H."/>
            <person name="Zheng Z."/>
            <person name="Cheng S."/>
            <person name="Spooner D."/>
            <person name="Van Deynze A."/>
            <person name="Simon P."/>
        </authorList>
    </citation>
    <scope>NUCLEOTIDE SEQUENCE</scope>
    <source>
        <tissue evidence="2">Leaf</tissue>
    </source>
</reference>
<dbReference type="Gramene" id="KZM84006">
    <property type="protein sequence ID" value="KZM84006"/>
    <property type="gene ID" value="DCAR_028572"/>
</dbReference>
<dbReference type="EMBL" id="CP093350">
    <property type="protein sequence ID" value="WOH11282.1"/>
    <property type="molecule type" value="Genomic_DNA"/>
</dbReference>
<evidence type="ECO:0000313" key="2">
    <source>
        <dbReference type="EMBL" id="WOH11282.1"/>
    </source>
</evidence>
<protein>
    <submittedName>
        <fullName evidence="2">Uncharacterized protein</fullName>
    </submittedName>
</protein>
<organism evidence="2 3">
    <name type="scientific">Daucus carota subsp. sativus</name>
    <name type="common">Carrot</name>
    <dbReference type="NCBI Taxonomy" id="79200"/>
    <lineage>
        <taxon>Eukaryota</taxon>
        <taxon>Viridiplantae</taxon>
        <taxon>Streptophyta</taxon>
        <taxon>Embryophyta</taxon>
        <taxon>Tracheophyta</taxon>
        <taxon>Spermatophyta</taxon>
        <taxon>Magnoliopsida</taxon>
        <taxon>eudicotyledons</taxon>
        <taxon>Gunneridae</taxon>
        <taxon>Pentapetalae</taxon>
        <taxon>asterids</taxon>
        <taxon>campanulids</taxon>
        <taxon>Apiales</taxon>
        <taxon>Apiaceae</taxon>
        <taxon>Apioideae</taxon>
        <taxon>Scandiceae</taxon>
        <taxon>Daucinae</taxon>
        <taxon>Daucus</taxon>
        <taxon>Daucus sect. Daucus</taxon>
    </lineage>
</organism>
<feature type="compositionally biased region" description="Polar residues" evidence="1">
    <location>
        <begin position="157"/>
        <end position="166"/>
    </location>
</feature>
<reference evidence="2" key="2">
    <citation type="submission" date="2022-03" db="EMBL/GenBank/DDBJ databases">
        <title>Draft title - Genomic analysis of global carrot germplasm unveils the trajectory of domestication and the origin of high carotenoid orange carrot.</title>
        <authorList>
            <person name="Iorizzo M."/>
            <person name="Ellison S."/>
            <person name="Senalik D."/>
            <person name="Macko-Podgorni A."/>
            <person name="Grzebelus D."/>
            <person name="Bostan H."/>
            <person name="Rolling W."/>
            <person name="Curaba J."/>
            <person name="Simon P."/>
        </authorList>
    </citation>
    <scope>NUCLEOTIDE SEQUENCE</scope>
    <source>
        <tissue evidence="2">Leaf</tissue>
    </source>
</reference>
<evidence type="ECO:0000313" key="3">
    <source>
        <dbReference type="Proteomes" id="UP000077755"/>
    </source>
</evidence>
<dbReference type="Proteomes" id="UP000077755">
    <property type="component" value="Chromosome 8"/>
</dbReference>